<organism evidence="4 5">
    <name type="scientific">Thalictrum thalictroides</name>
    <name type="common">Rue-anemone</name>
    <name type="synonym">Anemone thalictroides</name>
    <dbReference type="NCBI Taxonomy" id="46969"/>
    <lineage>
        <taxon>Eukaryota</taxon>
        <taxon>Viridiplantae</taxon>
        <taxon>Streptophyta</taxon>
        <taxon>Embryophyta</taxon>
        <taxon>Tracheophyta</taxon>
        <taxon>Spermatophyta</taxon>
        <taxon>Magnoliopsida</taxon>
        <taxon>Ranunculales</taxon>
        <taxon>Ranunculaceae</taxon>
        <taxon>Thalictroideae</taxon>
        <taxon>Thalictrum</taxon>
    </lineage>
</organism>
<dbReference type="GO" id="GO:0005634">
    <property type="term" value="C:nucleus"/>
    <property type="evidence" value="ECO:0007669"/>
    <property type="project" value="TreeGrafter"/>
</dbReference>
<dbReference type="GO" id="GO:0009738">
    <property type="term" value="P:abscisic acid-activated signaling pathway"/>
    <property type="evidence" value="ECO:0007669"/>
    <property type="project" value="TreeGrafter"/>
</dbReference>
<evidence type="ECO:0000259" key="3">
    <source>
        <dbReference type="Pfam" id="PF00407"/>
    </source>
</evidence>
<dbReference type="GO" id="GO:0038023">
    <property type="term" value="F:signaling receptor activity"/>
    <property type="evidence" value="ECO:0007669"/>
    <property type="project" value="TreeGrafter"/>
</dbReference>
<comment type="caution">
    <text evidence="4">The sequence shown here is derived from an EMBL/GenBank/DDBJ whole genome shotgun (WGS) entry which is preliminary data.</text>
</comment>
<proteinExistence type="inferred from homology"/>
<gene>
    <name evidence="4" type="ORF">FRX31_012622</name>
</gene>
<dbReference type="OrthoDB" id="1879545at2759"/>
<keyword evidence="5" id="KW-1185">Reference proteome</keyword>
<dbReference type="GO" id="GO:0006952">
    <property type="term" value="P:defense response"/>
    <property type="evidence" value="ECO:0007669"/>
    <property type="project" value="InterPro"/>
</dbReference>
<dbReference type="PANTHER" id="PTHR31213:SF19">
    <property type="entry name" value="BET V I_MAJOR LATEX PROTEIN DOMAIN-CONTAINING PROTEIN"/>
    <property type="match status" value="1"/>
</dbReference>
<protein>
    <submittedName>
        <fullName evidence="4">S-norcoclaurine synthase</fullName>
    </submittedName>
</protein>
<evidence type="ECO:0000313" key="4">
    <source>
        <dbReference type="EMBL" id="KAF5197794.1"/>
    </source>
</evidence>
<dbReference type="InterPro" id="IPR050279">
    <property type="entry name" value="Plant_def-hormone_signal"/>
</dbReference>
<name>A0A7J6WK73_THATH</name>
<dbReference type="GO" id="GO:0005737">
    <property type="term" value="C:cytoplasm"/>
    <property type="evidence" value="ECO:0007669"/>
    <property type="project" value="TreeGrafter"/>
</dbReference>
<sequence length="155" mass="17098">MVGKVEHELEVRVPASELWEIYGGLEVGKMVTKLLPDVFESVEVVEGDGGVGTVLNVIFPKGTSLVTYLKEKFIVIDNEKRVKVVEVIEGGFLDLGFSLYQVYLQIIEKDSKSSIIKSSIEYEVKPGSEANASFVSIQNLQLVAEAIGKYLTEKV</sequence>
<dbReference type="FunFam" id="3.30.530.20:FF:000007">
    <property type="entry name" value="Major pollen allergen Bet v 1-A"/>
    <property type="match status" value="1"/>
</dbReference>
<dbReference type="AlphaFoldDB" id="A0A7J6WK73"/>
<keyword evidence="2" id="KW-0017">Alkaloid metabolism</keyword>
<dbReference type="EMBL" id="JABWDY010014213">
    <property type="protein sequence ID" value="KAF5197794.1"/>
    <property type="molecule type" value="Genomic_DNA"/>
</dbReference>
<evidence type="ECO:0000313" key="5">
    <source>
        <dbReference type="Proteomes" id="UP000554482"/>
    </source>
</evidence>
<dbReference type="Proteomes" id="UP000554482">
    <property type="component" value="Unassembled WGS sequence"/>
</dbReference>
<dbReference type="InterPro" id="IPR023393">
    <property type="entry name" value="START-like_dom_sf"/>
</dbReference>
<dbReference type="InterPro" id="IPR000916">
    <property type="entry name" value="Bet_v_I/MLP"/>
</dbReference>
<dbReference type="SUPFAM" id="SSF55961">
    <property type="entry name" value="Bet v1-like"/>
    <property type="match status" value="1"/>
</dbReference>
<feature type="domain" description="Bet v I/Major latex protein" evidence="3">
    <location>
        <begin position="1"/>
        <end position="151"/>
    </location>
</feature>
<dbReference type="GO" id="GO:0010427">
    <property type="term" value="F:abscisic acid binding"/>
    <property type="evidence" value="ECO:0007669"/>
    <property type="project" value="TreeGrafter"/>
</dbReference>
<dbReference type="PANTHER" id="PTHR31213">
    <property type="entry name" value="OS08G0374000 PROTEIN-RELATED"/>
    <property type="match status" value="1"/>
</dbReference>
<dbReference type="GO" id="GO:0004864">
    <property type="term" value="F:protein phosphatase inhibitor activity"/>
    <property type="evidence" value="ECO:0007669"/>
    <property type="project" value="TreeGrafter"/>
</dbReference>
<evidence type="ECO:0000256" key="2">
    <source>
        <dbReference type="ARBA" id="ARBA00022589"/>
    </source>
</evidence>
<reference evidence="4 5" key="1">
    <citation type="submission" date="2020-06" db="EMBL/GenBank/DDBJ databases">
        <title>Transcriptomic and genomic resources for Thalictrum thalictroides and T. hernandezii: Facilitating candidate gene discovery in an emerging model plant lineage.</title>
        <authorList>
            <person name="Arias T."/>
            <person name="Riano-Pachon D.M."/>
            <person name="Di Stilio V.S."/>
        </authorList>
    </citation>
    <scope>NUCLEOTIDE SEQUENCE [LARGE SCALE GENOMIC DNA]</scope>
    <source>
        <strain evidence="5">cv. WT478/WT964</strain>
        <tissue evidence="4">Leaves</tissue>
    </source>
</reference>
<accession>A0A7J6WK73</accession>
<dbReference type="Pfam" id="PF00407">
    <property type="entry name" value="Bet_v_1"/>
    <property type="match status" value="1"/>
</dbReference>
<dbReference type="GO" id="GO:0009820">
    <property type="term" value="P:alkaloid metabolic process"/>
    <property type="evidence" value="ECO:0007669"/>
    <property type="project" value="UniProtKB-KW"/>
</dbReference>
<dbReference type="Gene3D" id="3.30.530.20">
    <property type="match status" value="1"/>
</dbReference>
<evidence type="ECO:0000256" key="1">
    <source>
        <dbReference type="ARBA" id="ARBA00009744"/>
    </source>
</evidence>
<comment type="similarity">
    <text evidence="1">Belongs to the BetVI family.</text>
</comment>